<accession>A0A9W8ABP7</accession>
<dbReference type="PROSITE" id="PS51186">
    <property type="entry name" value="GNAT"/>
    <property type="match status" value="1"/>
</dbReference>
<evidence type="ECO:0000313" key="3">
    <source>
        <dbReference type="EMBL" id="KAJ1921595.1"/>
    </source>
</evidence>
<evidence type="ECO:0000256" key="1">
    <source>
        <dbReference type="SAM" id="MobiDB-lite"/>
    </source>
</evidence>
<dbReference type="Gene3D" id="3.90.980.20">
    <property type="match status" value="1"/>
</dbReference>
<feature type="compositionally biased region" description="Low complexity" evidence="1">
    <location>
        <begin position="292"/>
        <end position="302"/>
    </location>
</feature>
<dbReference type="OrthoDB" id="4080456at2759"/>
<feature type="domain" description="N-acetyltransferase" evidence="2">
    <location>
        <begin position="713"/>
        <end position="853"/>
    </location>
</feature>
<feature type="compositionally biased region" description="Polar residues" evidence="1">
    <location>
        <begin position="468"/>
        <end position="482"/>
    </location>
</feature>
<sequence>MFSVPFTDCVQCLKKKPLRGDSFYTFRCSTCENGKEFYQRTSASWVQVIYLVLYHLMTGEPDKKYFRWRENICAVIDEYWAYLLPGKERTATWHNTIAGCLSTHNAIFKSGLEETGIPGNWALVEKVPPPKHGFDKPTKIKDPNKPARQPRKTDGSGGKQRREKPQASNTGDTARKSNKKPSYPKVENGNKHSKGSDGESDTEIPSRKRAKLQKDFADSDMLQSLELFNNLRQAHQSNVTPSSQATEAVKSSPHNQGESATSLTQNMVSPSKDQKQPNPAKAYSKEKFKTYLSSDSSEISSLSDDDDEGLSDWSSDPEINAMLAPLLKKEKATPSKSSASNAKDKPEAKNGSSKANADENGSSTPWPVPQKEEEEIKRASISDKGDTLIESPAGKTLPNSYNRSRSHTIDFSSSDSESCPTKKPKTNDEAPISNSDNTTLTSSFSSTSIISSLIPKTNLTPKDDDSNDGLQIQKPTTFSSSKTHQLNYKNNFNLVSPLSNEKIIPTPSIFICERIEWEMAAKLDHCKLKLPPEALRLRRRLHLRRLKRLLGLNVFNIDSSARNATESSRDILIPFEPEEQPEAIVDVSEIKHICVNKQTIRDADYQPIIKMLSLHNDSSNGQLTEPRELTIKNHTPYSNSFLSRLVGDGWMYNYYTSSTPKISPFHGRILRPFIWRDYFCNKNPPVGLQILRSIKMHNRPDNSREHDDPDDCISYCYFQAQHLDQVNELLSRTFWPGIDVSEALACPEFSVVALYRRLVVGCAFVTPDAYLTYIAVSSGWEGASIATFMLYHLFQTNPNKDMTLHVAATNPAMILYQKFGFKPEQYLVEFYSKYLPKDSRQCSNAFFMRLRRH</sequence>
<feature type="compositionally biased region" description="Polar residues" evidence="1">
    <location>
        <begin position="350"/>
        <end position="365"/>
    </location>
</feature>
<feature type="compositionally biased region" description="Basic and acidic residues" evidence="1">
    <location>
        <begin position="132"/>
        <end position="145"/>
    </location>
</feature>
<dbReference type="AlphaFoldDB" id="A0A9W8ABP7"/>
<feature type="compositionally biased region" description="Polar residues" evidence="1">
    <location>
        <begin position="397"/>
        <end position="419"/>
    </location>
</feature>
<feature type="region of interest" description="Disordered" evidence="1">
    <location>
        <begin position="123"/>
        <end position="215"/>
    </location>
</feature>
<evidence type="ECO:0000313" key="4">
    <source>
        <dbReference type="Proteomes" id="UP001150538"/>
    </source>
</evidence>
<name>A0A9W8ABP7_9FUNG</name>
<dbReference type="Proteomes" id="UP001150538">
    <property type="component" value="Unassembled WGS sequence"/>
</dbReference>
<protein>
    <recommendedName>
        <fullName evidence="2">N-acetyltransferase domain-containing protein</fullName>
    </recommendedName>
</protein>
<dbReference type="EMBL" id="JANBPU010000004">
    <property type="protein sequence ID" value="KAJ1921595.1"/>
    <property type="molecule type" value="Genomic_DNA"/>
</dbReference>
<dbReference type="InterPro" id="IPR016181">
    <property type="entry name" value="Acyl_CoA_acyltransferase"/>
</dbReference>
<reference evidence="3" key="1">
    <citation type="submission" date="2022-07" db="EMBL/GenBank/DDBJ databases">
        <title>Phylogenomic reconstructions and comparative analyses of Kickxellomycotina fungi.</title>
        <authorList>
            <person name="Reynolds N.K."/>
            <person name="Stajich J.E."/>
            <person name="Barry K."/>
            <person name="Grigoriev I.V."/>
            <person name="Crous P."/>
            <person name="Smith M.E."/>
        </authorList>
    </citation>
    <scope>NUCLEOTIDE SEQUENCE</scope>
    <source>
        <strain evidence="3">NBRC 100468</strain>
    </source>
</reference>
<feature type="compositionally biased region" description="Basic and acidic residues" evidence="1">
    <location>
        <begin position="188"/>
        <end position="197"/>
    </location>
</feature>
<dbReference type="InterPro" id="IPR000182">
    <property type="entry name" value="GNAT_dom"/>
</dbReference>
<feature type="compositionally biased region" description="Polar residues" evidence="1">
    <location>
        <begin position="233"/>
        <end position="246"/>
    </location>
</feature>
<evidence type="ECO:0000259" key="2">
    <source>
        <dbReference type="PROSITE" id="PS51186"/>
    </source>
</evidence>
<feature type="compositionally biased region" description="Basic and acidic residues" evidence="1">
    <location>
        <begin position="370"/>
        <end position="387"/>
    </location>
</feature>
<organism evidence="3 4">
    <name type="scientific">Mycoemilia scoparia</name>
    <dbReference type="NCBI Taxonomy" id="417184"/>
    <lineage>
        <taxon>Eukaryota</taxon>
        <taxon>Fungi</taxon>
        <taxon>Fungi incertae sedis</taxon>
        <taxon>Zoopagomycota</taxon>
        <taxon>Kickxellomycotina</taxon>
        <taxon>Kickxellomycetes</taxon>
        <taxon>Kickxellales</taxon>
        <taxon>Kickxellaceae</taxon>
        <taxon>Mycoemilia</taxon>
    </lineage>
</organism>
<proteinExistence type="predicted"/>
<dbReference type="Gene3D" id="3.40.630.30">
    <property type="match status" value="1"/>
</dbReference>
<feature type="region of interest" description="Disordered" evidence="1">
    <location>
        <begin position="233"/>
        <end position="443"/>
    </location>
</feature>
<feature type="compositionally biased region" description="Polar residues" evidence="1">
    <location>
        <begin position="252"/>
        <end position="271"/>
    </location>
</feature>
<feature type="region of interest" description="Disordered" evidence="1">
    <location>
        <begin position="456"/>
        <end position="482"/>
    </location>
</feature>
<dbReference type="GO" id="GO:0016747">
    <property type="term" value="F:acyltransferase activity, transferring groups other than amino-acyl groups"/>
    <property type="evidence" value="ECO:0007669"/>
    <property type="project" value="InterPro"/>
</dbReference>
<gene>
    <name evidence="3" type="ORF">H4219_000633</name>
</gene>
<keyword evidence="4" id="KW-1185">Reference proteome</keyword>
<dbReference type="SUPFAM" id="SSF55729">
    <property type="entry name" value="Acyl-CoA N-acyltransferases (Nat)"/>
    <property type="match status" value="1"/>
</dbReference>
<feature type="compositionally biased region" description="Low complexity" evidence="1">
    <location>
        <begin position="432"/>
        <end position="443"/>
    </location>
</feature>
<comment type="caution">
    <text evidence="3">The sequence shown here is derived from an EMBL/GenBank/DDBJ whole genome shotgun (WGS) entry which is preliminary data.</text>
</comment>